<dbReference type="InterPro" id="IPR043504">
    <property type="entry name" value="Peptidase_S1_PA_chymotrypsin"/>
</dbReference>
<evidence type="ECO:0000313" key="11">
    <source>
        <dbReference type="EMBL" id="CAB4781935.1"/>
    </source>
</evidence>
<keyword evidence="6" id="KW-0378">Hydrolase</keyword>
<dbReference type="GO" id="GO:0006508">
    <property type="term" value="P:proteolysis"/>
    <property type="evidence" value="ECO:0007669"/>
    <property type="project" value="UniProtKB-KW"/>
</dbReference>
<dbReference type="InterPro" id="IPR008256">
    <property type="entry name" value="Peptidase_S1B"/>
</dbReference>
<dbReference type="PANTHER" id="PTHR45980">
    <property type="match status" value="1"/>
</dbReference>
<dbReference type="InterPro" id="IPR047680">
    <property type="entry name" value="MarP-like"/>
</dbReference>
<evidence type="ECO:0000256" key="5">
    <source>
        <dbReference type="ARBA" id="ARBA00022729"/>
    </source>
</evidence>
<dbReference type="PANTHER" id="PTHR45980:SF9">
    <property type="entry name" value="PROTEASE DO-LIKE 10, MITOCHONDRIAL-RELATED"/>
    <property type="match status" value="1"/>
</dbReference>
<dbReference type="GO" id="GO:0004252">
    <property type="term" value="F:serine-type endopeptidase activity"/>
    <property type="evidence" value="ECO:0007669"/>
    <property type="project" value="TreeGrafter"/>
</dbReference>
<dbReference type="EMBL" id="CAFAAB010000053">
    <property type="protein sequence ID" value="CAB4781935.1"/>
    <property type="molecule type" value="Genomic_DNA"/>
</dbReference>
<dbReference type="InterPro" id="IPR003825">
    <property type="entry name" value="Colicin-V_CvpA"/>
</dbReference>
<feature type="transmembrane region" description="Helical" evidence="10">
    <location>
        <begin position="104"/>
        <end position="126"/>
    </location>
</feature>
<dbReference type="PRINTS" id="PR00839">
    <property type="entry name" value="V8PROTEASE"/>
</dbReference>
<evidence type="ECO:0000256" key="7">
    <source>
        <dbReference type="ARBA" id="ARBA00022825"/>
    </source>
</evidence>
<sequence>MSWIDGVIAAVVVLAAFRGRATGALRQVGNWVGFATGFIIGTWCAPPLAHHVSSATWRPLTAIGIVVVVSFLGAALGRLCGGAAHHSLRQMHLGSLDASVGAGVGVVSALLSCWLLAGVLVNAPWFSLAGGISQSKILVALDHVMPPVPTVEAKLASLFRGADFPSVFADIVAPSVPTVTTPSSGVTSLQVGNRSAAVLKVIASGACGASHEGTAFVIGRNEVVTNAHVIAGASMVRVNGQRAQVRLVDIRDDLAVLSVSTGTLPVLQLIDPPARGTATAVVGYPLDGPLTVTPSAFAGLITARSRDLYGGATFDRSLAVLNAAVQPGNSGSPVFVNGHVIGIVVSRSTSQDTTAYAVPSAVIRADLAKVNFAATVSTGACIAN</sequence>
<keyword evidence="3" id="KW-0645">Protease</keyword>
<dbReference type="Pfam" id="PF13365">
    <property type="entry name" value="Trypsin_2"/>
    <property type="match status" value="1"/>
</dbReference>
<evidence type="ECO:0000256" key="1">
    <source>
        <dbReference type="ARBA" id="ARBA00004141"/>
    </source>
</evidence>
<keyword evidence="7" id="KW-0720">Serine protease</keyword>
<comment type="subcellular location">
    <subcellularLocation>
        <location evidence="1">Membrane</location>
        <topology evidence="1">Multi-pass membrane protein</topology>
    </subcellularLocation>
</comment>
<dbReference type="GO" id="GO:0009403">
    <property type="term" value="P:toxin biosynthetic process"/>
    <property type="evidence" value="ECO:0007669"/>
    <property type="project" value="InterPro"/>
</dbReference>
<comment type="similarity">
    <text evidence="2">Belongs to the peptidase S1B family.</text>
</comment>
<dbReference type="GO" id="GO:0016020">
    <property type="term" value="C:membrane"/>
    <property type="evidence" value="ECO:0007669"/>
    <property type="project" value="UniProtKB-SubCell"/>
</dbReference>
<keyword evidence="8 10" id="KW-1133">Transmembrane helix</keyword>
<accession>A0A6J6WEP9</accession>
<gene>
    <name evidence="11" type="ORF">UFOPK2958_00600</name>
</gene>
<dbReference type="AlphaFoldDB" id="A0A6J6WEP9"/>
<dbReference type="SUPFAM" id="SSF50494">
    <property type="entry name" value="Trypsin-like serine proteases"/>
    <property type="match status" value="1"/>
</dbReference>
<evidence type="ECO:0000256" key="2">
    <source>
        <dbReference type="ARBA" id="ARBA00008764"/>
    </source>
</evidence>
<organism evidence="11">
    <name type="scientific">freshwater metagenome</name>
    <dbReference type="NCBI Taxonomy" id="449393"/>
    <lineage>
        <taxon>unclassified sequences</taxon>
        <taxon>metagenomes</taxon>
        <taxon>ecological metagenomes</taxon>
    </lineage>
</organism>
<keyword evidence="5" id="KW-0732">Signal</keyword>
<keyword evidence="4 10" id="KW-0812">Transmembrane</keyword>
<reference evidence="11" key="1">
    <citation type="submission" date="2020-05" db="EMBL/GenBank/DDBJ databases">
        <authorList>
            <person name="Chiriac C."/>
            <person name="Salcher M."/>
            <person name="Ghai R."/>
            <person name="Kavagutti S V."/>
        </authorList>
    </citation>
    <scope>NUCLEOTIDE SEQUENCE</scope>
</reference>
<dbReference type="Pfam" id="PF02674">
    <property type="entry name" value="Colicin_V"/>
    <property type="match status" value="1"/>
</dbReference>
<evidence type="ECO:0000256" key="9">
    <source>
        <dbReference type="ARBA" id="ARBA00023136"/>
    </source>
</evidence>
<dbReference type="NCBIfam" id="NF033740">
    <property type="entry name" value="MarP_fam_protase"/>
    <property type="match status" value="1"/>
</dbReference>
<dbReference type="Gene3D" id="2.40.10.10">
    <property type="entry name" value="Trypsin-like serine proteases"/>
    <property type="match status" value="2"/>
</dbReference>
<dbReference type="InterPro" id="IPR009003">
    <property type="entry name" value="Peptidase_S1_PA"/>
</dbReference>
<evidence type="ECO:0000256" key="4">
    <source>
        <dbReference type="ARBA" id="ARBA00022692"/>
    </source>
</evidence>
<evidence type="ECO:0000256" key="6">
    <source>
        <dbReference type="ARBA" id="ARBA00022801"/>
    </source>
</evidence>
<feature type="transmembrane region" description="Helical" evidence="10">
    <location>
        <begin position="31"/>
        <end position="49"/>
    </location>
</feature>
<feature type="transmembrane region" description="Helical" evidence="10">
    <location>
        <begin position="61"/>
        <end position="84"/>
    </location>
</feature>
<name>A0A6J6WEP9_9ZZZZ</name>
<evidence type="ECO:0000256" key="8">
    <source>
        <dbReference type="ARBA" id="ARBA00022989"/>
    </source>
</evidence>
<evidence type="ECO:0000256" key="3">
    <source>
        <dbReference type="ARBA" id="ARBA00022670"/>
    </source>
</evidence>
<protein>
    <submittedName>
        <fullName evidence="11">Unannotated protein</fullName>
    </submittedName>
</protein>
<evidence type="ECO:0000256" key="10">
    <source>
        <dbReference type="SAM" id="Phobius"/>
    </source>
</evidence>
<proteinExistence type="inferred from homology"/>
<keyword evidence="9 10" id="KW-0472">Membrane</keyword>